<feature type="non-terminal residue" evidence="12">
    <location>
        <position position="1"/>
    </location>
</feature>
<dbReference type="InterPro" id="IPR018097">
    <property type="entry name" value="EGF_Ca-bd_CS"/>
</dbReference>
<feature type="domain" description="EGF-like" evidence="10">
    <location>
        <begin position="1640"/>
        <end position="1680"/>
    </location>
</feature>
<feature type="domain" description="EGF-like" evidence="10">
    <location>
        <begin position="1143"/>
        <end position="1179"/>
    </location>
</feature>
<comment type="similarity">
    <text evidence="1">Belongs to the nephronectin family.</text>
</comment>
<dbReference type="OrthoDB" id="430340at2759"/>
<dbReference type="GO" id="GO:0035282">
    <property type="term" value="P:segmentation"/>
    <property type="evidence" value="ECO:0007669"/>
    <property type="project" value="UniProtKB-ARBA"/>
</dbReference>
<dbReference type="InterPro" id="IPR000152">
    <property type="entry name" value="EGF-type_Asp/Asn_hydroxyl_site"/>
</dbReference>
<feature type="disulfide bond" evidence="7">
    <location>
        <begin position="1042"/>
        <end position="1051"/>
    </location>
</feature>
<evidence type="ECO:0000259" key="11">
    <source>
        <dbReference type="PROSITE" id="PS50060"/>
    </source>
</evidence>
<dbReference type="PROSITE" id="PS01187">
    <property type="entry name" value="EGF_CA"/>
    <property type="match status" value="2"/>
</dbReference>
<feature type="domain" description="MAM" evidence="11">
    <location>
        <begin position="764"/>
        <end position="940"/>
    </location>
</feature>
<feature type="domain" description="EGF-like" evidence="10">
    <location>
        <begin position="1450"/>
        <end position="1490"/>
    </location>
</feature>
<dbReference type="InterPro" id="IPR000998">
    <property type="entry name" value="MAM_dom"/>
</dbReference>
<feature type="disulfide bond" evidence="7">
    <location>
        <begin position="1520"/>
        <end position="1529"/>
    </location>
</feature>
<feature type="disulfide bond" evidence="7">
    <location>
        <begin position="1323"/>
        <end position="1332"/>
    </location>
</feature>
<comment type="caution">
    <text evidence="7">Lacks conserved residue(s) required for the propagation of feature annotation.</text>
</comment>
<feature type="disulfide bond" evidence="7">
    <location>
        <begin position="1169"/>
        <end position="1178"/>
    </location>
</feature>
<protein>
    <submittedName>
        <fullName evidence="12">Uncharacterized protein</fullName>
    </submittedName>
</protein>
<dbReference type="InterPro" id="IPR000742">
    <property type="entry name" value="EGF"/>
</dbReference>
<dbReference type="InterPro" id="IPR035914">
    <property type="entry name" value="Sperma_CUB_dom_sf"/>
</dbReference>
<evidence type="ECO:0000313" key="12">
    <source>
        <dbReference type="EMBL" id="CAF0901320.1"/>
    </source>
</evidence>
<dbReference type="PROSITE" id="PS50060">
    <property type="entry name" value="MAM_2"/>
    <property type="match status" value="1"/>
</dbReference>
<dbReference type="InterPro" id="IPR009030">
    <property type="entry name" value="Growth_fac_rcpt_cys_sf"/>
</dbReference>
<feature type="domain" description="CUB" evidence="9">
    <location>
        <begin position="632"/>
        <end position="760"/>
    </location>
</feature>
<accession>A0A813ZM38</accession>
<feature type="domain" description="EGF-like" evidence="10">
    <location>
        <begin position="1373"/>
        <end position="1410"/>
    </location>
</feature>
<keyword evidence="13" id="KW-1185">Reference proteome</keyword>
<dbReference type="PROSITE" id="PS50026">
    <property type="entry name" value="EGF_3"/>
    <property type="match status" value="16"/>
</dbReference>
<evidence type="ECO:0000256" key="2">
    <source>
        <dbReference type="ARBA" id="ARBA00022536"/>
    </source>
</evidence>
<dbReference type="EMBL" id="CAJNOC010001932">
    <property type="protein sequence ID" value="CAF0901320.1"/>
    <property type="molecule type" value="Genomic_DNA"/>
</dbReference>
<dbReference type="GO" id="GO:0048863">
    <property type="term" value="P:stem cell differentiation"/>
    <property type="evidence" value="ECO:0007669"/>
    <property type="project" value="UniProtKB-ARBA"/>
</dbReference>
<dbReference type="InterPro" id="IPR051022">
    <property type="entry name" value="Notch_Cell-Fate_Det"/>
</dbReference>
<dbReference type="InterPro" id="IPR001881">
    <property type="entry name" value="EGF-like_Ca-bd_dom"/>
</dbReference>
<dbReference type="Proteomes" id="UP000663879">
    <property type="component" value="Unassembled WGS sequence"/>
</dbReference>
<dbReference type="Pfam" id="PF12661">
    <property type="entry name" value="hEGF"/>
    <property type="match status" value="2"/>
</dbReference>
<keyword evidence="4" id="KW-0677">Repeat</keyword>
<evidence type="ECO:0000256" key="6">
    <source>
        <dbReference type="ARBA" id="ARBA00023180"/>
    </source>
</evidence>
<feature type="domain" description="EGF-like" evidence="10">
    <location>
        <begin position="1335"/>
        <end position="1371"/>
    </location>
</feature>
<keyword evidence="2 7" id="KW-0245">EGF-like domain</keyword>
<keyword evidence="6" id="KW-0325">Glycoprotein</keyword>
<evidence type="ECO:0000256" key="1">
    <source>
        <dbReference type="ARBA" id="ARBA00009738"/>
    </source>
</evidence>
<reference evidence="12" key="1">
    <citation type="submission" date="2021-02" db="EMBL/GenBank/DDBJ databases">
        <authorList>
            <person name="Nowell W R."/>
        </authorList>
    </citation>
    <scope>NUCLEOTIDE SEQUENCE</scope>
    <source>
        <strain evidence="12">Ploen Becks lab</strain>
    </source>
</reference>
<dbReference type="SUPFAM" id="SSF57196">
    <property type="entry name" value="EGF/Laminin"/>
    <property type="match status" value="12"/>
</dbReference>
<dbReference type="PRINTS" id="PR00010">
    <property type="entry name" value="EGFBLOOD"/>
</dbReference>
<dbReference type="GO" id="GO:0019904">
    <property type="term" value="F:protein domain specific binding"/>
    <property type="evidence" value="ECO:0007669"/>
    <property type="project" value="UniProtKB-ARBA"/>
</dbReference>
<feature type="disulfide bond" evidence="7">
    <location>
        <begin position="1132"/>
        <end position="1141"/>
    </location>
</feature>
<dbReference type="CDD" id="cd00054">
    <property type="entry name" value="EGF_CA"/>
    <property type="match status" value="8"/>
</dbReference>
<dbReference type="Gene3D" id="2.10.25.10">
    <property type="entry name" value="Laminin"/>
    <property type="match status" value="14"/>
</dbReference>
<evidence type="ECO:0000256" key="8">
    <source>
        <dbReference type="SAM" id="Phobius"/>
    </source>
</evidence>
<keyword evidence="5 7" id="KW-1015">Disulfide bond</keyword>
<feature type="domain" description="EGF-like" evidence="10">
    <location>
        <begin position="1213"/>
        <end position="1250"/>
    </location>
</feature>
<dbReference type="PROSITE" id="PS01186">
    <property type="entry name" value="EGF_2"/>
    <property type="match status" value="10"/>
</dbReference>
<dbReference type="InterPro" id="IPR013032">
    <property type="entry name" value="EGF-like_CS"/>
</dbReference>
<dbReference type="GO" id="GO:0016020">
    <property type="term" value="C:membrane"/>
    <property type="evidence" value="ECO:0007669"/>
    <property type="project" value="InterPro"/>
</dbReference>
<dbReference type="SMART" id="SM00179">
    <property type="entry name" value="EGF_CA"/>
    <property type="match status" value="12"/>
</dbReference>
<sequence length="1841" mass="210714">MVNSSQHKIYKSFTNEIGFFSSESELAGSDMRNLHIDFDIRSKQGSRIVLNITKYTNGKDTDSSECQDYAIIKLNRTTNRIDAQIEQNPIICSSIDNFKIYSSSSNKMFLTFIFNDIKPNENDPNQPQIEFSYYTEPICNNIFTRLSKDLISYSSLESIQSNELNENINCVNTIRLKHTRKIILYKINWLTNQNTFTFDQDLTNTFINGESICANSDSLIISNENHKYTNSTQTHYCMDNPFGTFVSDTNKLFLNFKRSTKPTHLIKPLIFDIGYFSYKFLYTEVDRSINLDFSKIIPENIGNNTQIDLLPIKIKLDNSNRYLYPVISECSTDIKSGLVLLRTNQKSIPFKLQCQNRTYTILSSTHDHEILIEFINVNLNELRQVKFVLNYTQPLRLWTLPSGKFETNNFEHLYLNTNRELVEYNFEIKLDTTKMIRMNIDELKNDFGITEFTIQDANKNEILYEQNELIENFKLNKKFTYLFSSNWIRVTFKHMKENNAKLSKYPYLKCSYTSENKVINVNQIGEISLNNTLTRNMIPWLLIAPQDHVIMAKLITFTTAERGQLKFSLLNSGYSDNGIYYFNLNTPSKGLDREADLVFSRDNMLKIEYSSGGLNDAFKLEFSIHKKVSTQPSGVLRNFYNNLTQPIIYVPKLTDQQWIIRAPYSKKILLYTKYIDLLNETPCSKAYVNFNEANSSLIESKCGHMDMKDSVDLDSMLSIKSTSNELNVRFVTQNAPEVVYINQPPQMEIYKGFMFYYAFEEQLGDCYFQVKKNIMCGYKNIAGVTWMLRGGESQVAKQKLDETEYEKYFCPLCYLNAKIPIQSETNEKRAVLISPKIDGVKKHLKFLYKLKNSGILTIKFMYEKEYVEFNGTNFDQAPSLRVFDDANNLWKIGRVNVGALDDYRLMFVFEQMGNDDNNVRQAEASLDNIELFEQDYDCSLHVDSTCTTQVSEARMIKNSQCQKYVTPCEFNKCKNDAICINKYNQTDDNNSDQYECLCTYGYSGKYCDIQINPCELKDYHKCSKNSKCIPSEDMLMEYTCECTNGYHGKYCDKKFEPCKQLENPCNQKTGQGVCIDSANLDNPKNFTCSCSPMYTGANCEFVVEDKCLNSECNKYDPKAVCFELEDRFVCKCSTGFDGPECKNIDDCESNPCQNNGTCIDGINQFTCKCDDKFEGKYCEESKFCALCDPKGTLYCNEECVCKQTHRGDFCEEEIDECSAHPCNHGDCISNKINGNFDCMCHYGWKGKTCDKKSDICDDNPCQNGALCIREMDQETEKMGYFCRCPEGFRGKNCEIMIDLCQEGTQCKNGGTCISTLNNFTCACPIGYNGKHCEDKIDNCLASKCVHGSTCVSVLNSYICKCPPGFYGRYCDEEIDKCLKNECQNGKCIPNELDNNYRCNCMQGYTGKYCEVNIDDCESNPCQNSGRCVDLLNSYKCICPQNYTGINCENTFNYCSLPETRCSLTNTKRCIPIPGGNKCECLPRFTGLKCETQIDYCDYYKPCRNGKCKSLGLNDYICENCDAGFIGKNCSEMIDYCTPINPCKNGGVCMFEAKGYFCKCPDGYTGKNCEDKISLSCLYNKCKHNSVCVPTENGYRCECDAKYEGLYCELKKKDLCKDMPCDGYCVNGKCECDPRIIFCKKNSQCHDMKCLNGGSCVDVIRGEATFGMCICPPGIMGKLCEQSIYCNSTKTLPCGSSNQCQTVNQTYECQCDKPFIGHGCNKKMSDYMPEYEMYLKQEKLLNEKMNCKFGKSKESRVLIGMIVVAFVICLIAGFMIGHFSILKYKKKFENSKNSRNHSRFSEYSSENDSMNYLPRTPLVKKSNAHEITLNKSAGGFSIPRPS</sequence>
<dbReference type="SMART" id="SM00181">
    <property type="entry name" value="EGF"/>
    <property type="match status" value="17"/>
</dbReference>
<keyword evidence="8" id="KW-1133">Transmembrane helix</keyword>
<dbReference type="GO" id="GO:0005509">
    <property type="term" value="F:calcium ion binding"/>
    <property type="evidence" value="ECO:0007669"/>
    <property type="project" value="InterPro"/>
</dbReference>
<feature type="disulfide bond" evidence="7">
    <location>
        <begin position="1284"/>
        <end position="1293"/>
    </location>
</feature>
<feature type="disulfide bond" evidence="7">
    <location>
        <begin position="1240"/>
        <end position="1249"/>
    </location>
</feature>
<feature type="disulfide bond" evidence="7">
    <location>
        <begin position="998"/>
        <end position="1007"/>
    </location>
</feature>
<evidence type="ECO:0000256" key="3">
    <source>
        <dbReference type="ARBA" id="ARBA00022729"/>
    </source>
</evidence>
<evidence type="ECO:0000313" key="13">
    <source>
        <dbReference type="Proteomes" id="UP000663879"/>
    </source>
</evidence>
<feature type="domain" description="EGF-like" evidence="10">
    <location>
        <begin position="964"/>
        <end position="1008"/>
    </location>
</feature>
<dbReference type="FunFam" id="2.10.25.10:FF:000122">
    <property type="entry name" value="Protein crumbs homolog 2"/>
    <property type="match status" value="1"/>
</dbReference>
<feature type="domain" description="EGF-like" evidence="10">
    <location>
        <begin position="1054"/>
        <end position="1100"/>
    </location>
</feature>
<organism evidence="12 13">
    <name type="scientific">Brachionus calyciflorus</name>
    <dbReference type="NCBI Taxonomy" id="104777"/>
    <lineage>
        <taxon>Eukaryota</taxon>
        <taxon>Metazoa</taxon>
        <taxon>Spiralia</taxon>
        <taxon>Gnathifera</taxon>
        <taxon>Rotifera</taxon>
        <taxon>Eurotatoria</taxon>
        <taxon>Monogononta</taxon>
        <taxon>Pseudotrocha</taxon>
        <taxon>Ploima</taxon>
        <taxon>Brachionidae</taxon>
        <taxon>Brachionus</taxon>
    </lineage>
</organism>
<feature type="domain" description="EGF-like" evidence="10">
    <location>
        <begin position="1532"/>
        <end position="1569"/>
    </location>
</feature>
<keyword evidence="8" id="KW-0812">Transmembrane</keyword>
<feature type="disulfide bond" evidence="7">
    <location>
        <begin position="1670"/>
        <end position="1679"/>
    </location>
</feature>
<feature type="disulfide bond" evidence="7">
    <location>
        <begin position="1377"/>
        <end position="1387"/>
    </location>
</feature>
<feature type="disulfide bond" evidence="7">
    <location>
        <begin position="1461"/>
        <end position="1478"/>
    </location>
</feature>
<feature type="disulfide bond" evidence="7">
    <location>
        <begin position="1559"/>
        <end position="1568"/>
    </location>
</feature>
<evidence type="ECO:0000256" key="5">
    <source>
        <dbReference type="ARBA" id="ARBA00023157"/>
    </source>
</evidence>
<feature type="domain" description="EGF-like" evidence="10">
    <location>
        <begin position="1010"/>
        <end position="1052"/>
    </location>
</feature>
<dbReference type="GO" id="GO:0030097">
    <property type="term" value="P:hemopoiesis"/>
    <property type="evidence" value="ECO:0007669"/>
    <property type="project" value="UniProtKB-ARBA"/>
</dbReference>
<dbReference type="SUPFAM" id="SSF49854">
    <property type="entry name" value="Spermadhesin, CUB domain"/>
    <property type="match status" value="1"/>
</dbReference>
<feature type="disulfide bond" evidence="7">
    <location>
        <begin position="1090"/>
        <end position="1099"/>
    </location>
</feature>
<evidence type="ECO:0000256" key="4">
    <source>
        <dbReference type="ARBA" id="ARBA00022737"/>
    </source>
</evidence>
<name>A0A813ZM38_9BILA</name>
<feature type="disulfide bond" evidence="7">
    <location>
        <begin position="1361"/>
        <end position="1370"/>
    </location>
</feature>
<proteinExistence type="inferred from homology"/>
<dbReference type="InterPro" id="IPR000859">
    <property type="entry name" value="CUB_dom"/>
</dbReference>
<feature type="disulfide bond" evidence="7">
    <location>
        <begin position="1480"/>
        <end position="1489"/>
    </location>
</feature>
<dbReference type="Pfam" id="PF00008">
    <property type="entry name" value="EGF"/>
    <property type="match status" value="5"/>
</dbReference>
<feature type="domain" description="EGF-like" evidence="10">
    <location>
        <begin position="1296"/>
        <end position="1333"/>
    </location>
</feature>
<keyword evidence="8" id="KW-0472">Membrane</keyword>
<keyword evidence="3" id="KW-0732">Signal</keyword>
<dbReference type="PROSITE" id="PS00010">
    <property type="entry name" value="ASX_HYDROXYL"/>
    <property type="match status" value="2"/>
</dbReference>
<dbReference type="GO" id="GO:0009952">
    <property type="term" value="P:anterior/posterior pattern specification"/>
    <property type="evidence" value="ECO:0007669"/>
    <property type="project" value="UniProtKB-ARBA"/>
</dbReference>
<dbReference type="PANTHER" id="PTHR24049">
    <property type="entry name" value="CRUMBS FAMILY MEMBER"/>
    <property type="match status" value="1"/>
</dbReference>
<feature type="domain" description="EGF-like" evidence="10">
    <location>
        <begin position="1412"/>
        <end position="1448"/>
    </location>
</feature>
<feature type="disulfide bond" evidence="7">
    <location>
        <begin position="1598"/>
        <end position="1607"/>
    </location>
</feature>
<dbReference type="GO" id="GO:0048646">
    <property type="term" value="P:anatomical structure formation involved in morphogenesis"/>
    <property type="evidence" value="ECO:0007669"/>
    <property type="project" value="UniProtKB-ARBA"/>
</dbReference>
<comment type="caution">
    <text evidence="12">The sequence shown here is derived from an EMBL/GenBank/DDBJ whole genome shotgun (WGS) entry which is preliminary data.</text>
</comment>
<feature type="disulfide bond" evidence="7">
    <location>
        <begin position="1438"/>
        <end position="1447"/>
    </location>
</feature>
<feature type="disulfide bond" evidence="7">
    <location>
        <begin position="1217"/>
        <end position="1227"/>
    </location>
</feature>
<feature type="transmembrane region" description="Helical" evidence="8">
    <location>
        <begin position="1756"/>
        <end position="1781"/>
    </location>
</feature>
<evidence type="ECO:0000259" key="10">
    <source>
        <dbReference type="PROSITE" id="PS50026"/>
    </source>
</evidence>
<dbReference type="SUPFAM" id="SSF57184">
    <property type="entry name" value="Growth factor receptor domain"/>
    <property type="match status" value="1"/>
</dbReference>
<feature type="domain" description="EGF-like" evidence="10">
    <location>
        <begin position="1492"/>
        <end position="1530"/>
    </location>
</feature>
<evidence type="ECO:0000256" key="7">
    <source>
        <dbReference type="PROSITE-ProRule" id="PRU00076"/>
    </source>
</evidence>
<feature type="domain" description="EGF-like" evidence="10">
    <location>
        <begin position="1103"/>
        <end position="1142"/>
    </location>
</feature>
<dbReference type="Gene3D" id="2.60.120.290">
    <property type="entry name" value="Spermadhesin, CUB domain"/>
    <property type="match status" value="1"/>
</dbReference>
<feature type="domain" description="EGF-like" evidence="10">
    <location>
        <begin position="1572"/>
        <end position="1608"/>
    </location>
</feature>
<dbReference type="FunFam" id="2.10.25.10:FF:000472">
    <property type="entry name" value="Uncharacterized protein, isoform A"/>
    <property type="match status" value="2"/>
</dbReference>
<dbReference type="PROSITE" id="PS00022">
    <property type="entry name" value="EGF_1"/>
    <property type="match status" value="16"/>
</dbReference>
<feature type="disulfide bond" evidence="7">
    <location>
        <begin position="1400"/>
        <end position="1409"/>
    </location>
</feature>
<gene>
    <name evidence="12" type="ORF">OXX778_LOCUS11414</name>
</gene>
<dbReference type="FunFam" id="2.10.25.10:FF:000012">
    <property type="entry name" value="Delta-like protein"/>
    <property type="match status" value="2"/>
</dbReference>
<feature type="domain" description="EGF-like" evidence="10">
    <location>
        <begin position="1252"/>
        <end position="1294"/>
    </location>
</feature>
<evidence type="ECO:0000259" key="9">
    <source>
        <dbReference type="PROSITE" id="PS01180"/>
    </source>
</evidence>
<dbReference type="PROSITE" id="PS01180">
    <property type="entry name" value="CUB"/>
    <property type="match status" value="1"/>
</dbReference>